<dbReference type="Proteomes" id="UP000283269">
    <property type="component" value="Unassembled WGS sequence"/>
</dbReference>
<feature type="binding site" evidence="5">
    <location>
        <position position="200"/>
    </location>
    <ligand>
        <name>Mg(2+)</name>
        <dbReference type="ChEBI" id="CHEBI:18420"/>
    </ligand>
</feature>
<dbReference type="Pfam" id="PF03328">
    <property type="entry name" value="HpcH_HpaI"/>
    <property type="match status" value="1"/>
</dbReference>
<reference evidence="7 8" key="1">
    <citation type="journal article" date="2018" name="Evol. Lett.">
        <title>Horizontal gene cluster transfer increased hallucinogenic mushroom diversity.</title>
        <authorList>
            <person name="Reynolds H.T."/>
            <person name="Vijayakumar V."/>
            <person name="Gluck-Thaler E."/>
            <person name="Korotkin H.B."/>
            <person name="Matheny P.B."/>
            <person name="Slot J.C."/>
        </authorList>
    </citation>
    <scope>NUCLEOTIDE SEQUENCE [LARGE SCALE GENOMIC DNA]</scope>
    <source>
        <strain evidence="7 8">2631</strain>
    </source>
</reference>
<organism evidence="7 8">
    <name type="scientific">Psilocybe cyanescens</name>
    <dbReference type="NCBI Taxonomy" id="93625"/>
    <lineage>
        <taxon>Eukaryota</taxon>
        <taxon>Fungi</taxon>
        <taxon>Dikarya</taxon>
        <taxon>Basidiomycota</taxon>
        <taxon>Agaricomycotina</taxon>
        <taxon>Agaricomycetes</taxon>
        <taxon>Agaricomycetidae</taxon>
        <taxon>Agaricales</taxon>
        <taxon>Agaricineae</taxon>
        <taxon>Strophariaceae</taxon>
        <taxon>Psilocybe</taxon>
    </lineage>
</organism>
<dbReference type="PANTHER" id="PTHR32308:SF0">
    <property type="entry name" value="HPCH_HPAI ALDOLASE_CITRATE LYASE DOMAIN-CONTAINING PROTEIN"/>
    <property type="match status" value="1"/>
</dbReference>
<evidence type="ECO:0000313" key="8">
    <source>
        <dbReference type="Proteomes" id="UP000283269"/>
    </source>
</evidence>
<dbReference type="InterPro" id="IPR040442">
    <property type="entry name" value="Pyrv_kinase-like_dom_sf"/>
</dbReference>
<keyword evidence="3 5" id="KW-0460">Magnesium</keyword>
<dbReference type="InterPro" id="IPR015813">
    <property type="entry name" value="Pyrv/PenolPyrv_kinase-like_dom"/>
</dbReference>
<keyword evidence="8" id="KW-1185">Reference proteome</keyword>
<gene>
    <name evidence="7" type="ORF">CVT25_011350</name>
</gene>
<dbReference type="SUPFAM" id="SSF51621">
    <property type="entry name" value="Phosphoenolpyruvate/pyruvate domain"/>
    <property type="match status" value="1"/>
</dbReference>
<dbReference type="InterPro" id="IPR011206">
    <property type="entry name" value="Citrate_lyase_beta/mcl1/mcl2"/>
</dbReference>
<dbReference type="GO" id="GO:0000287">
    <property type="term" value="F:magnesium ion binding"/>
    <property type="evidence" value="ECO:0007669"/>
    <property type="project" value="TreeGrafter"/>
</dbReference>
<evidence type="ECO:0000256" key="5">
    <source>
        <dbReference type="PIRSR" id="PIRSR015582-2"/>
    </source>
</evidence>
<proteinExistence type="predicted"/>
<dbReference type="InterPro" id="IPR005000">
    <property type="entry name" value="Aldolase/citrate-lyase_domain"/>
</dbReference>
<evidence type="ECO:0000313" key="7">
    <source>
        <dbReference type="EMBL" id="PPQ77480.1"/>
    </source>
</evidence>
<dbReference type="STRING" id="93625.A0A409WGA6"/>
<dbReference type="PANTHER" id="PTHR32308">
    <property type="entry name" value="LYASE BETA SUBUNIT, PUTATIVE (AFU_ORTHOLOGUE AFUA_4G13030)-RELATED"/>
    <property type="match status" value="1"/>
</dbReference>
<feature type="binding site" evidence="5">
    <location>
        <position position="165"/>
    </location>
    <ligand>
        <name>Mg(2+)</name>
        <dbReference type="ChEBI" id="CHEBI:18420"/>
    </ligand>
</feature>
<dbReference type="OrthoDB" id="1773at2759"/>
<evidence type="ECO:0000259" key="6">
    <source>
        <dbReference type="Pfam" id="PF03328"/>
    </source>
</evidence>
<dbReference type="GO" id="GO:0003824">
    <property type="term" value="F:catalytic activity"/>
    <property type="evidence" value="ECO:0007669"/>
    <property type="project" value="InterPro"/>
</dbReference>
<dbReference type="GO" id="GO:0006107">
    <property type="term" value="P:oxaloacetate metabolic process"/>
    <property type="evidence" value="ECO:0007669"/>
    <property type="project" value="TreeGrafter"/>
</dbReference>
<feature type="binding site" evidence="4">
    <location>
        <position position="100"/>
    </location>
    <ligand>
        <name>substrate</name>
    </ligand>
</feature>
<protein>
    <recommendedName>
        <fullName evidence="6">HpcH/HpaI aldolase/citrate lyase domain-containing protein</fullName>
    </recommendedName>
</protein>
<dbReference type="AlphaFoldDB" id="A0A409WGA6"/>
<evidence type="ECO:0000256" key="1">
    <source>
        <dbReference type="ARBA" id="ARBA00001946"/>
    </source>
</evidence>
<keyword evidence="2 5" id="KW-0479">Metal-binding</keyword>
<feature type="binding site" evidence="4">
    <location>
        <position position="165"/>
    </location>
    <ligand>
        <name>substrate</name>
    </ligand>
</feature>
<evidence type="ECO:0000256" key="4">
    <source>
        <dbReference type="PIRSR" id="PIRSR015582-1"/>
    </source>
</evidence>
<comment type="caution">
    <text evidence="7">The sequence shown here is derived from an EMBL/GenBank/DDBJ whole genome shotgun (WGS) entry which is preliminary data.</text>
</comment>
<dbReference type="EMBL" id="NHYD01003439">
    <property type="protein sequence ID" value="PPQ77480.1"/>
    <property type="molecule type" value="Genomic_DNA"/>
</dbReference>
<name>A0A409WGA6_PSICY</name>
<evidence type="ECO:0000256" key="3">
    <source>
        <dbReference type="ARBA" id="ARBA00022842"/>
    </source>
</evidence>
<sequence>MISPLRRPSIRLQYQLRSYAAHNARKLSTKASLHRSYLYVPTSSDRMLQKSITSGSDVIIYDLEDSVSPAPEDKHAARARLQYFLQDRGSDLRPLHVAVRVNDVTTPYFRDDITQIVTGVSHPLVKSIILPKIHSTTDLDCVSDAVAIARHRLEKPFLNIIPSIESAKGMWNLGSIAAWQSSHGGIAGGTLNALLFAAEDYCADTAIIRTPSRRELLYTRSQIVITAKAFGLDAIDMVCVDFRDLEILTDECIDGRQLGFTGKQAIHPSQVPVINSTYVPTDEEILRASKVIEAMNRAHESQKGAADLDGKMIDAPMIKQARKILDIAKSAGLSIPNLS</sequence>
<feature type="domain" description="HpcH/HpaI aldolase/citrate lyase" evidence="6">
    <location>
        <begin position="35"/>
        <end position="268"/>
    </location>
</feature>
<evidence type="ECO:0000256" key="2">
    <source>
        <dbReference type="ARBA" id="ARBA00022723"/>
    </source>
</evidence>
<dbReference type="PIRSF" id="PIRSF015582">
    <property type="entry name" value="Cit_lyase_B"/>
    <property type="match status" value="1"/>
</dbReference>
<accession>A0A409WGA6</accession>
<dbReference type="Gene3D" id="3.20.20.60">
    <property type="entry name" value="Phosphoenolpyruvate-binding domains"/>
    <property type="match status" value="1"/>
</dbReference>
<dbReference type="InParanoid" id="A0A409WGA6"/>
<comment type="cofactor">
    <cofactor evidence="1">
        <name>Mg(2+)</name>
        <dbReference type="ChEBI" id="CHEBI:18420"/>
    </cofactor>
</comment>